<dbReference type="EMBL" id="CP063304">
    <property type="protein sequence ID" value="QOV18319.1"/>
    <property type="molecule type" value="Genomic_DNA"/>
</dbReference>
<dbReference type="InterPro" id="IPR018060">
    <property type="entry name" value="HTH_AraC"/>
</dbReference>
<dbReference type="InterPro" id="IPR009057">
    <property type="entry name" value="Homeodomain-like_sf"/>
</dbReference>
<dbReference type="InterPro" id="IPR037923">
    <property type="entry name" value="HTH-like"/>
</dbReference>
<organism evidence="5 6">
    <name type="scientific">Blautia liquoris</name>
    <dbReference type="NCBI Taxonomy" id="2779518"/>
    <lineage>
        <taxon>Bacteria</taxon>
        <taxon>Bacillati</taxon>
        <taxon>Bacillota</taxon>
        <taxon>Clostridia</taxon>
        <taxon>Lachnospirales</taxon>
        <taxon>Lachnospiraceae</taxon>
        <taxon>Blautia</taxon>
    </lineage>
</organism>
<dbReference type="SUPFAM" id="SSF51215">
    <property type="entry name" value="Regulatory protein AraC"/>
    <property type="match status" value="1"/>
</dbReference>
<evidence type="ECO:0000256" key="3">
    <source>
        <dbReference type="ARBA" id="ARBA00023163"/>
    </source>
</evidence>
<keyword evidence="2" id="KW-0238">DNA-binding</keyword>
<reference evidence="5 6" key="1">
    <citation type="submission" date="2020-10" db="EMBL/GenBank/DDBJ databases">
        <title>Blautia liquoris sp.nov., isolated from the mud in a fermentation cellar used for the production of Chinese strong-flavoured liquor.</title>
        <authorList>
            <person name="Lu L."/>
        </authorList>
    </citation>
    <scope>NUCLEOTIDE SEQUENCE [LARGE SCALE GENOMIC DNA]</scope>
    <source>
        <strain evidence="5 6">LZLJ-3</strain>
    </source>
</reference>
<dbReference type="Gene3D" id="2.60.120.280">
    <property type="entry name" value="Regulatory protein AraC"/>
    <property type="match status" value="1"/>
</dbReference>
<dbReference type="Gene3D" id="1.10.10.60">
    <property type="entry name" value="Homeodomain-like"/>
    <property type="match status" value="2"/>
</dbReference>
<dbReference type="KEGG" id="bliq:INP51_09820"/>
<dbReference type="InterPro" id="IPR020449">
    <property type="entry name" value="Tscrpt_reg_AraC-type_HTH"/>
</dbReference>
<dbReference type="RefSeq" id="WP_193734681.1">
    <property type="nucleotide sequence ID" value="NZ_CP063304.1"/>
</dbReference>
<dbReference type="Proteomes" id="UP000593601">
    <property type="component" value="Chromosome"/>
</dbReference>
<dbReference type="PRINTS" id="PR00032">
    <property type="entry name" value="HTHARAC"/>
</dbReference>
<name>A0A7M2RDC3_9FIRM</name>
<evidence type="ECO:0000313" key="5">
    <source>
        <dbReference type="EMBL" id="QOV18319.1"/>
    </source>
</evidence>
<keyword evidence="1" id="KW-0805">Transcription regulation</keyword>
<proteinExistence type="predicted"/>
<dbReference type="PROSITE" id="PS00041">
    <property type="entry name" value="HTH_ARAC_FAMILY_1"/>
    <property type="match status" value="1"/>
</dbReference>
<evidence type="ECO:0000256" key="2">
    <source>
        <dbReference type="ARBA" id="ARBA00023125"/>
    </source>
</evidence>
<dbReference type="Pfam" id="PF12833">
    <property type="entry name" value="HTH_18"/>
    <property type="match status" value="1"/>
</dbReference>
<evidence type="ECO:0000256" key="1">
    <source>
        <dbReference type="ARBA" id="ARBA00023015"/>
    </source>
</evidence>
<dbReference type="GO" id="GO:0043565">
    <property type="term" value="F:sequence-specific DNA binding"/>
    <property type="evidence" value="ECO:0007669"/>
    <property type="project" value="InterPro"/>
</dbReference>
<dbReference type="SMART" id="SM00342">
    <property type="entry name" value="HTH_ARAC"/>
    <property type="match status" value="1"/>
</dbReference>
<dbReference type="InterPro" id="IPR018062">
    <property type="entry name" value="HTH_AraC-typ_CS"/>
</dbReference>
<keyword evidence="6" id="KW-1185">Reference proteome</keyword>
<dbReference type="InterPro" id="IPR003313">
    <property type="entry name" value="AraC-bd"/>
</dbReference>
<sequence length="280" mass="32612">MYANTGYLNQVDVDLCDLNQPLTVESCGVYRLISVPSMIVNRINGRQDYQLLYIASGKAWFVFNGEKQEIQKGHMVLYRPGVTQQYGYYLEDHPEVYWIHFTGSDAENLIQENGFTEPILYTGTDAEYQQLFLKIIWELQIKRPYFRDLLPLLFHQLLLAVKSRCSRGSSNLSNMDHAINQAVLFFHENFSSQINIENYAKSQNMSTCWFIRTFKKHTGMAPMQYITSIRISKAKDLLENTDYNITEIAAIIGYENPLYFSRIFKNHTGESPSKYRRQSD</sequence>
<feature type="domain" description="HTH araC/xylS-type" evidence="4">
    <location>
        <begin position="180"/>
        <end position="278"/>
    </location>
</feature>
<dbReference type="PANTHER" id="PTHR43280">
    <property type="entry name" value="ARAC-FAMILY TRANSCRIPTIONAL REGULATOR"/>
    <property type="match status" value="1"/>
</dbReference>
<accession>A0A7M2RDC3</accession>
<dbReference type="GO" id="GO:0003700">
    <property type="term" value="F:DNA-binding transcription factor activity"/>
    <property type="evidence" value="ECO:0007669"/>
    <property type="project" value="InterPro"/>
</dbReference>
<dbReference type="AlphaFoldDB" id="A0A7M2RDC3"/>
<dbReference type="PANTHER" id="PTHR43280:SF28">
    <property type="entry name" value="HTH-TYPE TRANSCRIPTIONAL ACTIVATOR RHAS"/>
    <property type="match status" value="1"/>
</dbReference>
<protein>
    <submittedName>
        <fullName evidence="5">Helix-turn-helix domain-containing protein</fullName>
    </submittedName>
</protein>
<evidence type="ECO:0000313" key="6">
    <source>
        <dbReference type="Proteomes" id="UP000593601"/>
    </source>
</evidence>
<gene>
    <name evidence="5" type="ORF">INP51_09820</name>
</gene>
<dbReference type="SUPFAM" id="SSF46689">
    <property type="entry name" value="Homeodomain-like"/>
    <property type="match status" value="2"/>
</dbReference>
<dbReference type="PROSITE" id="PS01124">
    <property type="entry name" value="HTH_ARAC_FAMILY_2"/>
    <property type="match status" value="1"/>
</dbReference>
<dbReference type="Pfam" id="PF02311">
    <property type="entry name" value="AraC_binding"/>
    <property type="match status" value="1"/>
</dbReference>
<keyword evidence="3" id="KW-0804">Transcription</keyword>
<evidence type="ECO:0000259" key="4">
    <source>
        <dbReference type="PROSITE" id="PS01124"/>
    </source>
</evidence>